<evidence type="ECO:0000313" key="2">
    <source>
        <dbReference type="Proteomes" id="UP000466442"/>
    </source>
</evidence>
<protein>
    <submittedName>
        <fullName evidence="1">Uncharacterized protein</fullName>
    </submittedName>
</protein>
<dbReference type="EMBL" id="WIXP02000006">
    <property type="protein sequence ID" value="KAF6209354.1"/>
    <property type="molecule type" value="Genomic_DNA"/>
</dbReference>
<accession>A0A8S9XL88</accession>
<comment type="caution">
    <text evidence="1">The sequence shown here is derived from an EMBL/GenBank/DDBJ whole genome shotgun (WGS) entry which is preliminary data.</text>
</comment>
<keyword evidence="2" id="KW-1185">Reference proteome</keyword>
<organism evidence="1 2">
    <name type="scientific">Apolygus lucorum</name>
    <name type="common">Small green plant bug</name>
    <name type="synonym">Lygocoris lucorum</name>
    <dbReference type="NCBI Taxonomy" id="248454"/>
    <lineage>
        <taxon>Eukaryota</taxon>
        <taxon>Metazoa</taxon>
        <taxon>Ecdysozoa</taxon>
        <taxon>Arthropoda</taxon>
        <taxon>Hexapoda</taxon>
        <taxon>Insecta</taxon>
        <taxon>Pterygota</taxon>
        <taxon>Neoptera</taxon>
        <taxon>Paraneoptera</taxon>
        <taxon>Hemiptera</taxon>
        <taxon>Heteroptera</taxon>
        <taxon>Panheteroptera</taxon>
        <taxon>Cimicomorpha</taxon>
        <taxon>Miridae</taxon>
        <taxon>Mirini</taxon>
        <taxon>Apolygus</taxon>
    </lineage>
</organism>
<dbReference type="InterPro" id="IPR004119">
    <property type="entry name" value="EcKL"/>
</dbReference>
<dbReference type="Pfam" id="PF02958">
    <property type="entry name" value="EcKL"/>
    <property type="match status" value="1"/>
</dbReference>
<sequence length="174" mass="20130">MDENHGLDTQLLVRLLKKRFHDEKPQEITSIEVKNAVPKGDNYASLVYRIKMKCLTAAGKKRSFSVIVKMELTADSTKELFKSFPVFRVETRVYTSIIPMMEELMEEFGDKREKLWPNILGYQPYHMIAFNDLSFCVGISPCEQIKAESCRDGTQLKKAERIYKLCEDSVADHK</sequence>
<gene>
    <name evidence="1" type="ORF">GE061_015101</name>
</gene>
<dbReference type="PANTHER" id="PTHR11012">
    <property type="entry name" value="PROTEIN KINASE-LIKE DOMAIN-CONTAINING"/>
    <property type="match status" value="1"/>
</dbReference>
<name>A0A8S9XL88_APOLU</name>
<proteinExistence type="predicted"/>
<evidence type="ECO:0000313" key="1">
    <source>
        <dbReference type="EMBL" id="KAF6209354.1"/>
    </source>
</evidence>
<dbReference type="OrthoDB" id="411145at2759"/>
<reference evidence="1" key="1">
    <citation type="journal article" date="2021" name="Mol. Ecol. Resour.">
        <title>Apolygus lucorum genome provides insights into omnivorousness and mesophyll feeding.</title>
        <authorList>
            <person name="Liu Y."/>
            <person name="Liu H."/>
            <person name="Wang H."/>
            <person name="Huang T."/>
            <person name="Liu B."/>
            <person name="Yang B."/>
            <person name="Yin L."/>
            <person name="Li B."/>
            <person name="Zhang Y."/>
            <person name="Zhang S."/>
            <person name="Jiang F."/>
            <person name="Zhang X."/>
            <person name="Ren Y."/>
            <person name="Wang B."/>
            <person name="Wang S."/>
            <person name="Lu Y."/>
            <person name="Wu K."/>
            <person name="Fan W."/>
            <person name="Wang G."/>
        </authorList>
    </citation>
    <scope>NUCLEOTIDE SEQUENCE</scope>
    <source>
        <strain evidence="1">12Hb</strain>
    </source>
</reference>
<dbReference type="Proteomes" id="UP000466442">
    <property type="component" value="Unassembled WGS sequence"/>
</dbReference>
<dbReference type="PANTHER" id="PTHR11012:SF56">
    <property type="entry name" value="CHK KINASE-LIKE DOMAIN-CONTAINING PROTEIN-RELATED"/>
    <property type="match status" value="1"/>
</dbReference>
<dbReference type="AlphaFoldDB" id="A0A8S9XL88"/>